<keyword evidence="2" id="KW-0436">Ligase</keyword>
<dbReference type="PANTHER" id="PTHR43201">
    <property type="entry name" value="ACYL-COA SYNTHETASE"/>
    <property type="match status" value="1"/>
</dbReference>
<dbReference type="PANTHER" id="PTHR43201:SF5">
    <property type="entry name" value="MEDIUM-CHAIN ACYL-COA LIGASE ACSF2, MITOCHONDRIAL"/>
    <property type="match status" value="1"/>
</dbReference>
<accession>A0A814AU32</accession>
<feature type="domain" description="AMP-dependent synthetase/ligase" evidence="7">
    <location>
        <begin position="50"/>
        <end position="152"/>
    </location>
</feature>
<evidence type="ECO:0000313" key="8">
    <source>
        <dbReference type="EMBL" id="CAF0917029.1"/>
    </source>
</evidence>
<dbReference type="SUPFAM" id="SSF56801">
    <property type="entry name" value="Acetyl-CoA synthetase-like"/>
    <property type="match status" value="1"/>
</dbReference>
<dbReference type="InterPro" id="IPR000873">
    <property type="entry name" value="AMP-dep_synth/lig_dom"/>
</dbReference>
<evidence type="ECO:0000256" key="5">
    <source>
        <dbReference type="ARBA" id="ARBA00047319"/>
    </source>
</evidence>
<evidence type="ECO:0000256" key="3">
    <source>
        <dbReference type="ARBA" id="ARBA00037247"/>
    </source>
</evidence>
<dbReference type="GO" id="GO:0031956">
    <property type="term" value="F:medium-chain fatty acid-CoA ligase activity"/>
    <property type="evidence" value="ECO:0007669"/>
    <property type="project" value="UniProtKB-EC"/>
</dbReference>
<dbReference type="Proteomes" id="UP000663864">
    <property type="component" value="Unassembled WGS sequence"/>
</dbReference>
<gene>
    <name evidence="9" type="ORF">JBS370_LOCUS22515</name>
    <name evidence="8" type="ORF">ZHD862_LOCUS8186</name>
</gene>
<evidence type="ECO:0000256" key="6">
    <source>
        <dbReference type="ARBA" id="ARBA00048277"/>
    </source>
</evidence>
<dbReference type="GO" id="GO:0006631">
    <property type="term" value="P:fatty acid metabolic process"/>
    <property type="evidence" value="ECO:0007669"/>
    <property type="project" value="TreeGrafter"/>
</dbReference>
<sequence length="156" mass="17405">MLINSIKRFVVQPPSIWSVFQINKQNSFITSSSTKLTSSYYHHVSSLSFIYKTLGENFDETANKHPNDESYVFKTSANPDLPVAIFYTLGTTGHSKAATLTHFGIVNMSKGVTEHLEPYFTRLCTPIPIFHIFAEIVGVLNVATSKCQIVFPAIIT</sequence>
<evidence type="ECO:0000313" key="9">
    <source>
        <dbReference type="EMBL" id="CAF3932150.1"/>
    </source>
</evidence>
<evidence type="ECO:0000313" key="10">
    <source>
        <dbReference type="Proteomes" id="UP000663864"/>
    </source>
</evidence>
<organism evidence="8 10">
    <name type="scientific">Rotaria sordida</name>
    <dbReference type="NCBI Taxonomy" id="392033"/>
    <lineage>
        <taxon>Eukaryota</taxon>
        <taxon>Metazoa</taxon>
        <taxon>Spiralia</taxon>
        <taxon>Gnathifera</taxon>
        <taxon>Rotifera</taxon>
        <taxon>Eurotatoria</taxon>
        <taxon>Bdelloidea</taxon>
        <taxon>Philodinida</taxon>
        <taxon>Philodinidae</taxon>
        <taxon>Rotaria</taxon>
    </lineage>
</organism>
<comment type="catalytic activity">
    <reaction evidence="5">
        <text>octanoate + ATP + CoA = octanoyl-CoA + AMP + diphosphate</text>
        <dbReference type="Rhea" id="RHEA:33631"/>
        <dbReference type="ChEBI" id="CHEBI:25646"/>
        <dbReference type="ChEBI" id="CHEBI:30616"/>
        <dbReference type="ChEBI" id="CHEBI:33019"/>
        <dbReference type="ChEBI" id="CHEBI:57287"/>
        <dbReference type="ChEBI" id="CHEBI:57386"/>
        <dbReference type="ChEBI" id="CHEBI:456215"/>
    </reaction>
</comment>
<dbReference type="AlphaFoldDB" id="A0A814AU32"/>
<evidence type="ECO:0000256" key="4">
    <source>
        <dbReference type="ARBA" id="ARBA00039638"/>
    </source>
</evidence>
<evidence type="ECO:0000256" key="1">
    <source>
        <dbReference type="ARBA" id="ARBA00006432"/>
    </source>
</evidence>
<comment type="catalytic activity">
    <reaction evidence="6">
        <text>a medium-chain fatty acid + ATP + CoA = a medium-chain fatty acyl-CoA + AMP + diphosphate</text>
        <dbReference type="Rhea" id="RHEA:48340"/>
        <dbReference type="ChEBI" id="CHEBI:30616"/>
        <dbReference type="ChEBI" id="CHEBI:33019"/>
        <dbReference type="ChEBI" id="CHEBI:57287"/>
        <dbReference type="ChEBI" id="CHEBI:59558"/>
        <dbReference type="ChEBI" id="CHEBI:90546"/>
        <dbReference type="ChEBI" id="CHEBI:456215"/>
        <dbReference type="EC" id="6.2.1.2"/>
    </reaction>
</comment>
<dbReference type="Pfam" id="PF00501">
    <property type="entry name" value="AMP-binding"/>
    <property type="match status" value="1"/>
</dbReference>
<dbReference type="Gene3D" id="3.40.50.980">
    <property type="match status" value="2"/>
</dbReference>
<proteinExistence type="inferred from homology"/>
<dbReference type="EMBL" id="CAJNOT010000259">
    <property type="protein sequence ID" value="CAF0917029.1"/>
    <property type="molecule type" value="Genomic_DNA"/>
</dbReference>
<comment type="similarity">
    <text evidence="1">Belongs to the ATP-dependent AMP-binding enzyme family.</text>
</comment>
<name>A0A814AU32_9BILA</name>
<comment type="caution">
    <text evidence="8">The sequence shown here is derived from an EMBL/GenBank/DDBJ whole genome shotgun (WGS) entry which is preliminary data.</text>
</comment>
<evidence type="ECO:0000259" key="7">
    <source>
        <dbReference type="Pfam" id="PF00501"/>
    </source>
</evidence>
<reference evidence="8" key="1">
    <citation type="submission" date="2021-02" db="EMBL/GenBank/DDBJ databases">
        <authorList>
            <person name="Nowell W R."/>
        </authorList>
    </citation>
    <scope>NUCLEOTIDE SEQUENCE</scope>
</reference>
<dbReference type="EMBL" id="CAJOBD010003158">
    <property type="protein sequence ID" value="CAF3932150.1"/>
    <property type="molecule type" value="Genomic_DNA"/>
</dbReference>
<protein>
    <recommendedName>
        <fullName evidence="4">Medium-chain acyl-CoA ligase ACSF2, mitochondrial</fullName>
    </recommendedName>
</protein>
<comment type="function">
    <text evidence="3">Acyl-CoA synthases catalyze the initial reaction in fatty acid metabolism, by forming a thioester with CoA. Has some preference toward medium-chain substrates. Plays a role in adipocyte differentiation.</text>
</comment>
<dbReference type="Proteomes" id="UP000663836">
    <property type="component" value="Unassembled WGS sequence"/>
</dbReference>
<evidence type="ECO:0000256" key="2">
    <source>
        <dbReference type="ARBA" id="ARBA00022598"/>
    </source>
</evidence>